<dbReference type="PIRSF" id="PIRSF000157">
    <property type="entry name" value="Oxoglu_dh_E1"/>
    <property type="match status" value="1"/>
</dbReference>
<comment type="cofactor">
    <cofactor evidence="1">
        <name>thiamine diphosphate</name>
        <dbReference type="ChEBI" id="CHEBI:58937"/>
    </cofactor>
</comment>
<dbReference type="NCBIfam" id="NF008907">
    <property type="entry name" value="PRK12270.1"/>
    <property type="match status" value="1"/>
</dbReference>
<accession>A0A497X241</accession>
<keyword evidence="7" id="KW-0560">Oxidoreductase</keyword>
<proteinExistence type="inferred from homology"/>
<dbReference type="Pfam" id="PF02779">
    <property type="entry name" value="Transket_pyr"/>
    <property type="match status" value="1"/>
</dbReference>
<dbReference type="EC" id="1.2.4.2" evidence="5"/>
<comment type="similarity">
    <text evidence="3">Belongs to the alpha-ketoglutarate dehydrogenase family.</text>
</comment>
<dbReference type="NCBIfam" id="TIGR00239">
    <property type="entry name" value="2oxo_dh_E1"/>
    <property type="match status" value="1"/>
</dbReference>
<dbReference type="Gene3D" id="3.40.50.970">
    <property type="match status" value="1"/>
</dbReference>
<comment type="caution">
    <text evidence="12">The sequence shown here is derived from an EMBL/GenBank/DDBJ whole genome shotgun (WGS) entry which is preliminary data.</text>
</comment>
<dbReference type="SUPFAM" id="SSF52518">
    <property type="entry name" value="Thiamin diphosphate-binding fold (THDP-binding)"/>
    <property type="match status" value="2"/>
</dbReference>
<evidence type="ECO:0000256" key="9">
    <source>
        <dbReference type="ARBA" id="ARBA00023152"/>
    </source>
</evidence>
<evidence type="ECO:0000256" key="3">
    <source>
        <dbReference type="ARBA" id="ARBA00006936"/>
    </source>
</evidence>
<dbReference type="CDD" id="cd02016">
    <property type="entry name" value="TPP_E1_OGDC_like"/>
    <property type="match status" value="1"/>
</dbReference>
<dbReference type="InterPro" id="IPR042179">
    <property type="entry name" value="KGD_C_sf"/>
</dbReference>
<evidence type="ECO:0000256" key="7">
    <source>
        <dbReference type="ARBA" id="ARBA00023002"/>
    </source>
</evidence>
<dbReference type="InterPro" id="IPR001017">
    <property type="entry name" value="DH_E1"/>
</dbReference>
<dbReference type="FunFam" id="3.40.50.12470:FF:000003">
    <property type="entry name" value="2-oxoglutarate dehydrogenase E1 component"/>
    <property type="match status" value="1"/>
</dbReference>
<evidence type="ECO:0000256" key="2">
    <source>
        <dbReference type="ARBA" id="ARBA00003906"/>
    </source>
</evidence>
<evidence type="ECO:0000256" key="5">
    <source>
        <dbReference type="ARBA" id="ARBA00012280"/>
    </source>
</evidence>
<dbReference type="Gene3D" id="3.40.50.12470">
    <property type="match status" value="1"/>
</dbReference>
<evidence type="ECO:0000259" key="11">
    <source>
        <dbReference type="SMART" id="SM00861"/>
    </source>
</evidence>
<dbReference type="GO" id="GO:0005829">
    <property type="term" value="C:cytosol"/>
    <property type="evidence" value="ECO:0007669"/>
    <property type="project" value="TreeGrafter"/>
</dbReference>
<dbReference type="Gene3D" id="1.10.287.1150">
    <property type="entry name" value="TPP helical domain"/>
    <property type="match status" value="1"/>
</dbReference>
<reference evidence="12 13" key="1">
    <citation type="submission" date="2018-10" db="EMBL/GenBank/DDBJ databases">
        <title>Genomic Encyclopedia of Archaeal and Bacterial Type Strains, Phase II (KMG-II): from individual species to whole genera.</title>
        <authorList>
            <person name="Goeker M."/>
        </authorList>
    </citation>
    <scope>NUCLEOTIDE SEQUENCE [LARGE SCALE GENOMIC DNA]</scope>
    <source>
        <strain evidence="12 13">DSM 29466</strain>
    </source>
</reference>
<dbReference type="InterPro" id="IPR032106">
    <property type="entry name" value="2-oxogl_dehyd_N"/>
</dbReference>
<keyword evidence="13" id="KW-1185">Reference proteome</keyword>
<sequence>MTEHSPNDQFHASSFMQGHNAEYLEQLYARYAKDPNAVDEGWRDFFKALGDADTDVTAEAAGPSWARADWPPQPNDDLTQALDGQWAEPEKAADKIKSKAAEKGVPVSDDQIKQAVLDSIRAIMIIRAYRIRGHLAADLDPLAMKEPEPHPELDPKNYGFSETDLDRPIFIDNVLGLETASMREIVAILKRTYCGTFALQYMHISNPQEAGWLKERIEGWDKEITFTREGRKAILNKLVEAEGFEKFLHVKYMGTKRFGLDGGESLVPAMEQIIKRGGSLGVKDVVIGMPHRGRLSVLANVMSKPYKAIFNEFQGGSFKPEDVDGSGDVKYHLGASSDREFDGNSVHLSLTANPSHLEAVNPVVLGKARAKQDQNNDDTRISCMPILLHGDAAFAGQGVVAEGFGLSGLKGHKTGGTMHIVVNNQIGFTTAPHFSRSSPYPTDIALMVEAPIFHVNGDDPEAVVHAARVATEFRQKFHKDVVIDIICYRRFGHNEGDEPMFTNPLMYKKIKKQKTTLTLYTERLVRDGLIPEGEIEDMKASFQSYLNDEFEAGKDYKPNKADWLDGKWSHLDRRDEEDYQRGQTSISKETFDEVGKSLVKAPDGFPLHKTVGRLLETKAEMFKSGEGFDWATGEALAFGSLLTEGYPVRLSGQDCTRGTFSHRHSGLINQDTEERYYPLNNIREGQSQYEVIDSMLSEYAVLGFEYGYSLAEPNALTLWEAQFGDFANGAQIMFDQFISSGESKWLRMSGLVCLLPHGYEGQGPEHSSARLERFLTMCGGDNWIVANCTTPANYFHILRRQIHRDFRKPLILMTPKSLLRHKLAVSKAEEFQTGSSFHRVLWDDAQHGNSDTKLVADDKIKRVVMCSGKVYFDLLEERDARGIDDVYIMRFEQFYPFPAISAVGELERFKNAEMVWCQEEPKNQGAWSFMEPNIEWVLTRIKAKHSRPAYAGRAAAASPATGLASQHKAQQAALVDDALTVKGTK</sequence>
<dbReference type="InterPro" id="IPR029061">
    <property type="entry name" value="THDP-binding"/>
</dbReference>
<organism evidence="12 13">
    <name type="scientific">Litoreibacter meonggei</name>
    <dbReference type="NCBI Taxonomy" id="1049199"/>
    <lineage>
        <taxon>Bacteria</taxon>
        <taxon>Pseudomonadati</taxon>
        <taxon>Pseudomonadota</taxon>
        <taxon>Alphaproteobacteria</taxon>
        <taxon>Rhodobacterales</taxon>
        <taxon>Roseobacteraceae</taxon>
        <taxon>Litoreibacter</taxon>
    </lineage>
</organism>
<dbReference type="AlphaFoldDB" id="A0A497X241"/>
<dbReference type="Proteomes" id="UP000269157">
    <property type="component" value="Unassembled WGS sequence"/>
</dbReference>
<dbReference type="GO" id="GO:0030976">
    <property type="term" value="F:thiamine pyrophosphate binding"/>
    <property type="evidence" value="ECO:0007669"/>
    <property type="project" value="InterPro"/>
</dbReference>
<gene>
    <name evidence="12" type="ORF">BCF46_1645</name>
</gene>
<keyword evidence="9" id="KW-0324">Glycolysis</keyword>
<dbReference type="Pfam" id="PF16870">
    <property type="entry name" value="OxoGdeHyase_C"/>
    <property type="match status" value="1"/>
</dbReference>
<dbReference type="GO" id="GO:0004591">
    <property type="term" value="F:oxoglutarate dehydrogenase (succinyl-transferring) activity"/>
    <property type="evidence" value="ECO:0007669"/>
    <property type="project" value="UniProtKB-EC"/>
</dbReference>
<dbReference type="GO" id="GO:0006099">
    <property type="term" value="P:tricarboxylic acid cycle"/>
    <property type="evidence" value="ECO:0007669"/>
    <property type="project" value="TreeGrafter"/>
</dbReference>
<dbReference type="InterPro" id="IPR005475">
    <property type="entry name" value="Transketolase-like_Pyr-bd"/>
</dbReference>
<evidence type="ECO:0000313" key="13">
    <source>
        <dbReference type="Proteomes" id="UP000269157"/>
    </source>
</evidence>
<evidence type="ECO:0000256" key="1">
    <source>
        <dbReference type="ARBA" id="ARBA00001964"/>
    </source>
</evidence>
<dbReference type="Gene3D" id="3.40.50.11610">
    <property type="entry name" value="Multifunctional 2-oxoglutarate metabolism enzyme, C-terminal domain"/>
    <property type="match status" value="1"/>
</dbReference>
<dbReference type="InterPro" id="IPR031717">
    <property type="entry name" value="ODO-1/KGD_C"/>
</dbReference>
<dbReference type="OrthoDB" id="9759785at2"/>
<comment type="subunit">
    <text evidence="4">Homodimer. Part of the 2-oxoglutarate dehydrogenase (OGDH) complex composed of E1 (2-oxoglutarate dehydrogenase), E2 (dihydrolipoamide succinyltransferase) and E3 (dihydrolipoamide dehydrogenase); the complex contains multiple copies of the three enzymatic components (E1, E2 and E3).</text>
</comment>
<dbReference type="RefSeq" id="WP_121023194.1">
    <property type="nucleotide sequence ID" value="NZ_RCCE01000002.1"/>
</dbReference>
<name>A0A497X241_9RHOB</name>
<dbReference type="GO" id="GO:0006096">
    <property type="term" value="P:glycolytic process"/>
    <property type="evidence" value="ECO:0007669"/>
    <property type="project" value="UniProtKB-KW"/>
</dbReference>
<dbReference type="NCBIfam" id="NF006914">
    <property type="entry name" value="PRK09404.1"/>
    <property type="match status" value="1"/>
</dbReference>
<evidence type="ECO:0000256" key="4">
    <source>
        <dbReference type="ARBA" id="ARBA00011301"/>
    </source>
</evidence>
<dbReference type="InterPro" id="IPR011603">
    <property type="entry name" value="2oxoglutarate_DH_E1"/>
</dbReference>
<protein>
    <recommendedName>
        <fullName evidence="6">2-oxoglutarate dehydrogenase E1 component</fullName>
        <ecNumber evidence="5">1.2.4.2</ecNumber>
    </recommendedName>
    <alternativeName>
        <fullName evidence="10">Alpha-ketoglutarate dehydrogenase</fullName>
    </alternativeName>
</protein>
<dbReference type="PANTHER" id="PTHR23152:SF4">
    <property type="entry name" value="2-OXOADIPATE DEHYDROGENASE COMPLEX COMPONENT E1"/>
    <property type="match status" value="1"/>
</dbReference>
<keyword evidence="8" id="KW-0786">Thiamine pyrophosphate</keyword>
<dbReference type="Pfam" id="PF00676">
    <property type="entry name" value="E1_dh"/>
    <property type="match status" value="1"/>
</dbReference>
<dbReference type="SMART" id="SM00861">
    <property type="entry name" value="Transket_pyr"/>
    <property type="match status" value="1"/>
</dbReference>
<feature type="domain" description="Transketolase-like pyrimidine-binding" evidence="11">
    <location>
        <begin position="628"/>
        <end position="821"/>
    </location>
</feature>
<dbReference type="EMBL" id="RCCE01000002">
    <property type="protein sequence ID" value="RLJ59496.1"/>
    <property type="molecule type" value="Genomic_DNA"/>
</dbReference>
<evidence type="ECO:0000256" key="10">
    <source>
        <dbReference type="ARBA" id="ARBA00030680"/>
    </source>
</evidence>
<dbReference type="Pfam" id="PF16078">
    <property type="entry name" value="2-oxogl_dehyd_N"/>
    <property type="match status" value="1"/>
</dbReference>
<comment type="function">
    <text evidence="2">E1 component of the 2-oxoglutarate dehydrogenase (OGDH) complex which catalyzes the decarboxylation of 2-oxoglutarate, the first step in the conversion of 2-oxoglutarate to succinyl-CoA and CO(2).</text>
</comment>
<evidence type="ECO:0000256" key="8">
    <source>
        <dbReference type="ARBA" id="ARBA00023052"/>
    </source>
</evidence>
<evidence type="ECO:0000313" key="12">
    <source>
        <dbReference type="EMBL" id="RLJ59496.1"/>
    </source>
</evidence>
<dbReference type="PANTHER" id="PTHR23152">
    <property type="entry name" value="2-OXOGLUTARATE DEHYDROGENASE"/>
    <property type="match status" value="1"/>
</dbReference>
<dbReference type="GO" id="GO:0045252">
    <property type="term" value="C:oxoglutarate dehydrogenase complex"/>
    <property type="evidence" value="ECO:0007669"/>
    <property type="project" value="TreeGrafter"/>
</dbReference>
<evidence type="ECO:0000256" key="6">
    <source>
        <dbReference type="ARBA" id="ARBA00013321"/>
    </source>
</evidence>